<evidence type="ECO:0000313" key="4">
    <source>
        <dbReference type="Proteomes" id="UP000238274"/>
    </source>
</evidence>
<comment type="caution">
    <text evidence="3">The sequence shown here is derived from an EMBL/GenBank/DDBJ whole genome shotgun (WGS) entry which is preliminary data.</text>
</comment>
<dbReference type="VEuPathDB" id="FungiDB:PSTT_12823"/>
<dbReference type="OrthoDB" id="2497879at2759"/>
<dbReference type="VEuPathDB" id="FungiDB:PSHT_06282"/>
<feature type="signal peptide" evidence="2">
    <location>
        <begin position="1"/>
        <end position="20"/>
    </location>
</feature>
<feature type="compositionally biased region" description="Basic and acidic residues" evidence="1">
    <location>
        <begin position="35"/>
        <end position="61"/>
    </location>
</feature>
<reference evidence="4" key="3">
    <citation type="journal article" date="2018" name="Mol. Plant Microbe Interact.">
        <title>Genome sequence resources for the wheat stripe rust pathogen (Puccinia striiformis f. sp. tritici) and the barley stripe rust pathogen (Puccinia striiformis f. sp. hordei).</title>
        <authorList>
            <person name="Xia C."/>
            <person name="Wang M."/>
            <person name="Yin C."/>
            <person name="Cornejo O.E."/>
            <person name="Hulbert S.H."/>
            <person name="Chen X."/>
        </authorList>
    </citation>
    <scope>NUCLEOTIDE SEQUENCE [LARGE SCALE GENOMIC DNA]</scope>
    <source>
        <strain evidence="4">93TX-2</strain>
    </source>
</reference>
<dbReference type="PANTHER" id="PTHR45023:SF4">
    <property type="entry name" value="GLYCINE-RICH PROTEIN-RELATED"/>
    <property type="match status" value="1"/>
</dbReference>
<feature type="chain" id="PRO_5015621239" description="No apical meristem-associated C-terminal domain-containing protein" evidence="2">
    <location>
        <begin position="21"/>
        <end position="134"/>
    </location>
</feature>
<dbReference type="Proteomes" id="UP000238274">
    <property type="component" value="Unassembled WGS sequence"/>
</dbReference>
<dbReference type="AlphaFoldDB" id="A0A2S4W7N7"/>
<reference evidence="3 4" key="1">
    <citation type="submission" date="2017-12" db="EMBL/GenBank/DDBJ databases">
        <title>Gene loss provides genomic basis for host adaptation in cereal stripe rust fungi.</title>
        <authorList>
            <person name="Xia C."/>
        </authorList>
    </citation>
    <scope>NUCLEOTIDE SEQUENCE [LARGE SCALE GENOMIC DNA]</scope>
    <source>
        <strain evidence="3 4">93TX-2</strain>
    </source>
</reference>
<protein>
    <recommendedName>
        <fullName evidence="5">No apical meristem-associated C-terminal domain-containing protein</fullName>
    </recommendedName>
</protein>
<gene>
    <name evidence="3" type="ORF">PSHT_06282</name>
</gene>
<keyword evidence="2" id="KW-0732">Signal</keyword>
<evidence type="ECO:0008006" key="5">
    <source>
        <dbReference type="Google" id="ProtNLM"/>
    </source>
</evidence>
<dbReference type="EMBL" id="PKSM01000073">
    <property type="protein sequence ID" value="POW17776.1"/>
    <property type="molecule type" value="Genomic_DNA"/>
</dbReference>
<accession>A0A2S4W7N7</accession>
<reference evidence="4" key="2">
    <citation type="journal article" date="2018" name="BMC Genomics">
        <title>Genomic insights into host adaptation between the wheat stripe rust pathogen (Puccinia striiformis f. sp. tritici) and the barley stripe rust pathogen (Puccinia striiformis f. sp. hordei).</title>
        <authorList>
            <person name="Xia C."/>
            <person name="Wang M."/>
            <person name="Yin C."/>
            <person name="Cornejo O.E."/>
            <person name="Hulbert S.H."/>
            <person name="Chen X."/>
        </authorList>
    </citation>
    <scope>NUCLEOTIDE SEQUENCE [LARGE SCALE GENOMIC DNA]</scope>
    <source>
        <strain evidence="4">93TX-2</strain>
    </source>
</reference>
<evidence type="ECO:0000256" key="1">
    <source>
        <dbReference type="SAM" id="MobiDB-lite"/>
    </source>
</evidence>
<sequence>MVQKWFSIQAFLGLVQLILILNPKPPPPAKRKNKKEGTSEKIPTTEEKNKKEESDLLESKPKQTKGANWCVKEDKALCRSWLNTLKDATTGTDQTKPRFWQQIHKIFVDLMDDVTKKKRTLRDSNPSPCACKNH</sequence>
<keyword evidence="4" id="KW-1185">Reference proteome</keyword>
<feature type="region of interest" description="Disordered" evidence="1">
    <location>
        <begin position="23"/>
        <end position="66"/>
    </location>
</feature>
<name>A0A2S4W7N7_9BASI</name>
<organism evidence="3 4">
    <name type="scientific">Puccinia striiformis</name>
    <dbReference type="NCBI Taxonomy" id="27350"/>
    <lineage>
        <taxon>Eukaryota</taxon>
        <taxon>Fungi</taxon>
        <taxon>Dikarya</taxon>
        <taxon>Basidiomycota</taxon>
        <taxon>Pucciniomycotina</taxon>
        <taxon>Pucciniomycetes</taxon>
        <taxon>Pucciniales</taxon>
        <taxon>Pucciniaceae</taxon>
        <taxon>Puccinia</taxon>
    </lineage>
</organism>
<evidence type="ECO:0000256" key="2">
    <source>
        <dbReference type="SAM" id="SignalP"/>
    </source>
</evidence>
<dbReference type="PANTHER" id="PTHR45023">
    <property type="match status" value="1"/>
</dbReference>
<proteinExistence type="predicted"/>
<evidence type="ECO:0000313" key="3">
    <source>
        <dbReference type="EMBL" id="POW17776.1"/>
    </source>
</evidence>